<proteinExistence type="predicted"/>
<gene>
    <name evidence="1" type="ORF">F4821DRAFT_57875</name>
</gene>
<sequence length="226" mass="24891">MAGGEFYFDASGPFNFKAPWLTFSSDGLPLPERQPEKSGELHKHKSGVSNPSDENEDELPPRKRQRSRYSNQSQVVSLLSSDDEDDSDQKPSPPRRSPKDRCHRPIIPPRVSASEGMAAAKRLSRAATRPAPPTETPKPAFSAEINRHPLGLKRFGAHTNSFEIKNKKLLVELGIEKPGSQRPGLSDPDAFENLADEITEYIIPDLPSDPSSTSPPPSSYIPLDVD</sequence>
<dbReference type="EMBL" id="MU394295">
    <property type="protein sequence ID" value="KAI6089576.1"/>
    <property type="molecule type" value="Genomic_DNA"/>
</dbReference>
<protein>
    <submittedName>
        <fullName evidence="1">Uncharacterized protein</fullName>
    </submittedName>
</protein>
<comment type="caution">
    <text evidence="1">The sequence shown here is derived from an EMBL/GenBank/DDBJ whole genome shotgun (WGS) entry which is preliminary data.</text>
</comment>
<name>A0ACC0DAA4_9PEZI</name>
<keyword evidence="2" id="KW-1185">Reference proteome</keyword>
<organism evidence="1 2">
    <name type="scientific">Hypoxylon rubiginosum</name>
    <dbReference type="NCBI Taxonomy" id="110542"/>
    <lineage>
        <taxon>Eukaryota</taxon>
        <taxon>Fungi</taxon>
        <taxon>Dikarya</taxon>
        <taxon>Ascomycota</taxon>
        <taxon>Pezizomycotina</taxon>
        <taxon>Sordariomycetes</taxon>
        <taxon>Xylariomycetidae</taxon>
        <taxon>Xylariales</taxon>
        <taxon>Hypoxylaceae</taxon>
        <taxon>Hypoxylon</taxon>
    </lineage>
</organism>
<evidence type="ECO:0000313" key="2">
    <source>
        <dbReference type="Proteomes" id="UP001497680"/>
    </source>
</evidence>
<reference evidence="1 2" key="1">
    <citation type="journal article" date="2022" name="New Phytol.">
        <title>Ecological generalism drives hyperdiversity of secondary metabolite gene clusters in xylarialean endophytes.</title>
        <authorList>
            <person name="Franco M.E.E."/>
            <person name="Wisecaver J.H."/>
            <person name="Arnold A.E."/>
            <person name="Ju Y.M."/>
            <person name="Slot J.C."/>
            <person name="Ahrendt S."/>
            <person name="Moore L.P."/>
            <person name="Eastman K.E."/>
            <person name="Scott K."/>
            <person name="Konkel Z."/>
            <person name="Mondo S.J."/>
            <person name="Kuo A."/>
            <person name="Hayes R.D."/>
            <person name="Haridas S."/>
            <person name="Andreopoulos B."/>
            <person name="Riley R."/>
            <person name="LaButti K."/>
            <person name="Pangilinan J."/>
            <person name="Lipzen A."/>
            <person name="Amirebrahimi M."/>
            <person name="Yan J."/>
            <person name="Adam C."/>
            <person name="Keymanesh K."/>
            <person name="Ng V."/>
            <person name="Louie K."/>
            <person name="Northen T."/>
            <person name="Drula E."/>
            <person name="Henrissat B."/>
            <person name="Hsieh H.M."/>
            <person name="Youens-Clark K."/>
            <person name="Lutzoni F."/>
            <person name="Miadlikowska J."/>
            <person name="Eastwood D.C."/>
            <person name="Hamelin R.C."/>
            <person name="Grigoriev I.V."/>
            <person name="U'Ren J.M."/>
        </authorList>
    </citation>
    <scope>NUCLEOTIDE SEQUENCE [LARGE SCALE GENOMIC DNA]</scope>
    <source>
        <strain evidence="1 2">ER1909</strain>
    </source>
</reference>
<dbReference type="Proteomes" id="UP001497680">
    <property type="component" value="Unassembled WGS sequence"/>
</dbReference>
<evidence type="ECO:0000313" key="1">
    <source>
        <dbReference type="EMBL" id="KAI6089576.1"/>
    </source>
</evidence>
<accession>A0ACC0DAA4</accession>